<reference evidence="1 2" key="1">
    <citation type="submission" date="2018-08" db="EMBL/GenBank/DDBJ databases">
        <title>Recombination of ecologically and evolutionarily significant loci maintains genetic cohesion in the Pseudomonas syringae species complex.</title>
        <authorList>
            <person name="Dillon M."/>
            <person name="Thakur S."/>
            <person name="Almeida R.N.D."/>
            <person name="Weir B.S."/>
            <person name="Guttman D.S."/>
        </authorList>
    </citation>
    <scope>NUCLEOTIDE SEQUENCE [LARGE SCALE GENOMIC DNA]</scope>
    <source>
        <strain evidence="1 2">ICMP 4086</strain>
    </source>
</reference>
<name>A0A3M3BF11_9PSED</name>
<dbReference type="AlphaFoldDB" id="A0A3M3BF11"/>
<organism evidence="1 2">
    <name type="scientific">Pseudomonas caricapapayae</name>
    <dbReference type="NCBI Taxonomy" id="46678"/>
    <lineage>
        <taxon>Bacteria</taxon>
        <taxon>Pseudomonadati</taxon>
        <taxon>Pseudomonadota</taxon>
        <taxon>Gammaproteobacteria</taxon>
        <taxon>Pseudomonadales</taxon>
        <taxon>Pseudomonadaceae</taxon>
        <taxon>Pseudomonas</taxon>
    </lineage>
</organism>
<comment type="caution">
    <text evidence="1">The sequence shown here is derived from an EMBL/GenBank/DDBJ whole genome shotgun (WGS) entry which is preliminary data.</text>
</comment>
<accession>A0A3M3BF11</accession>
<evidence type="ECO:0000313" key="1">
    <source>
        <dbReference type="EMBL" id="RMM11301.1"/>
    </source>
</evidence>
<proteinExistence type="predicted"/>
<gene>
    <name evidence="1" type="ORF">ALQ84_01011</name>
</gene>
<dbReference type="EMBL" id="RBOC01000066">
    <property type="protein sequence ID" value="RMM11301.1"/>
    <property type="molecule type" value="Genomic_DNA"/>
</dbReference>
<feature type="non-terminal residue" evidence="1">
    <location>
        <position position="85"/>
    </location>
</feature>
<dbReference type="Proteomes" id="UP000278587">
    <property type="component" value="Unassembled WGS sequence"/>
</dbReference>
<sequence>LVRDGLRSGPKTGHLGCVWYIEAAGFAAGFRQFADKSAPTKNARLWTSGASHDPNTPGQNQYSFCPEGVGADLSAMGCEAALKQA</sequence>
<evidence type="ECO:0000313" key="2">
    <source>
        <dbReference type="Proteomes" id="UP000278587"/>
    </source>
</evidence>
<protein>
    <submittedName>
        <fullName evidence="1">Uncharacterized protein</fullName>
    </submittedName>
</protein>
<feature type="non-terminal residue" evidence="1">
    <location>
        <position position="1"/>
    </location>
</feature>